<dbReference type="Proteomes" id="UP000886653">
    <property type="component" value="Unassembled WGS sequence"/>
</dbReference>
<protein>
    <submittedName>
        <fullName evidence="2">Uncharacterized protein</fullName>
    </submittedName>
</protein>
<feature type="region of interest" description="Disordered" evidence="1">
    <location>
        <begin position="204"/>
        <end position="233"/>
    </location>
</feature>
<organism evidence="2 3">
    <name type="scientific">Cronartium quercuum f. sp. fusiforme G11</name>
    <dbReference type="NCBI Taxonomy" id="708437"/>
    <lineage>
        <taxon>Eukaryota</taxon>
        <taxon>Fungi</taxon>
        <taxon>Dikarya</taxon>
        <taxon>Basidiomycota</taxon>
        <taxon>Pucciniomycotina</taxon>
        <taxon>Pucciniomycetes</taxon>
        <taxon>Pucciniales</taxon>
        <taxon>Coleosporiaceae</taxon>
        <taxon>Cronartium</taxon>
    </lineage>
</organism>
<reference evidence="2" key="1">
    <citation type="submission" date="2013-11" db="EMBL/GenBank/DDBJ databases">
        <title>Genome sequence of the fusiform rust pathogen reveals effectors for host alternation and coevolution with pine.</title>
        <authorList>
            <consortium name="DOE Joint Genome Institute"/>
            <person name="Smith K."/>
            <person name="Pendleton A."/>
            <person name="Kubisiak T."/>
            <person name="Anderson C."/>
            <person name="Salamov A."/>
            <person name="Aerts A."/>
            <person name="Riley R."/>
            <person name="Clum A."/>
            <person name="Lindquist E."/>
            <person name="Ence D."/>
            <person name="Campbell M."/>
            <person name="Kronenberg Z."/>
            <person name="Feau N."/>
            <person name="Dhillon B."/>
            <person name="Hamelin R."/>
            <person name="Burleigh J."/>
            <person name="Smith J."/>
            <person name="Yandell M."/>
            <person name="Nelson C."/>
            <person name="Grigoriev I."/>
            <person name="Davis J."/>
        </authorList>
    </citation>
    <scope>NUCLEOTIDE SEQUENCE</scope>
    <source>
        <strain evidence="2">G11</strain>
    </source>
</reference>
<dbReference type="AlphaFoldDB" id="A0A9P6TAF2"/>
<comment type="caution">
    <text evidence="2">The sequence shown here is derived from an EMBL/GenBank/DDBJ whole genome shotgun (WGS) entry which is preliminary data.</text>
</comment>
<evidence type="ECO:0000313" key="2">
    <source>
        <dbReference type="EMBL" id="KAG0145147.1"/>
    </source>
</evidence>
<keyword evidence="3" id="KW-1185">Reference proteome</keyword>
<dbReference type="EMBL" id="MU167282">
    <property type="protein sequence ID" value="KAG0145147.1"/>
    <property type="molecule type" value="Genomic_DNA"/>
</dbReference>
<evidence type="ECO:0000313" key="3">
    <source>
        <dbReference type="Proteomes" id="UP000886653"/>
    </source>
</evidence>
<feature type="compositionally biased region" description="Polar residues" evidence="1">
    <location>
        <begin position="204"/>
        <end position="214"/>
    </location>
</feature>
<evidence type="ECO:0000256" key="1">
    <source>
        <dbReference type="SAM" id="MobiDB-lite"/>
    </source>
</evidence>
<gene>
    <name evidence="2" type="ORF">CROQUDRAFT_659095</name>
</gene>
<accession>A0A9P6TAF2</accession>
<name>A0A9P6TAF2_9BASI</name>
<proteinExistence type="predicted"/>
<sequence>MKSEPGFSNFFAKFPSGFNLKSSKKSNKDCGITYSNFAKAKADELLRAKVKQAQVNCDQLSMSVARATTRSRQYDLQRSTKMSLHKILPFPINLNFSHRVIYMFEEENTEDDESCCGCVTFQLGWMCPSTPFKSVAEVSPQPTPATISSTTSSSCIMPPTQLSTSATMLTSAATVASYLTTPALTNSTSSTCSTAGQRALFTGLSDSSPSSIPTNGCLLPKETPRKPPSGNPNETLSVTLGNVLQSPADLPSPVVLQRGPEPEMLAGLDSPKKLGTTKGQEECENVVELSRVKVRSRVRVRSFGSSVTSL</sequence>